<dbReference type="EMBL" id="JAUCMX010000028">
    <property type="protein sequence ID" value="KAK3508410.1"/>
    <property type="molecule type" value="Genomic_DNA"/>
</dbReference>
<evidence type="ECO:0000313" key="1">
    <source>
        <dbReference type="EMBL" id="KAK3508410.1"/>
    </source>
</evidence>
<comment type="caution">
    <text evidence="1">The sequence shown here is derived from an EMBL/GenBank/DDBJ whole genome shotgun (WGS) entry which is preliminary data.</text>
</comment>
<dbReference type="PANTHER" id="PTHR47331">
    <property type="entry name" value="PHD-TYPE DOMAIN-CONTAINING PROTEIN"/>
    <property type="match status" value="1"/>
</dbReference>
<reference evidence="1" key="1">
    <citation type="submission" date="2023-06" db="EMBL/GenBank/DDBJ databases">
        <title>Male Hemibagrus guttatus genome.</title>
        <authorList>
            <person name="Bian C."/>
        </authorList>
    </citation>
    <scope>NUCLEOTIDE SEQUENCE</scope>
    <source>
        <strain evidence="1">Male_cb2023</strain>
        <tissue evidence="1">Muscle</tissue>
    </source>
</reference>
<organism evidence="1 2">
    <name type="scientific">Hemibagrus guttatus</name>
    <dbReference type="NCBI Taxonomy" id="175788"/>
    <lineage>
        <taxon>Eukaryota</taxon>
        <taxon>Metazoa</taxon>
        <taxon>Chordata</taxon>
        <taxon>Craniata</taxon>
        <taxon>Vertebrata</taxon>
        <taxon>Euteleostomi</taxon>
        <taxon>Actinopterygii</taxon>
        <taxon>Neopterygii</taxon>
        <taxon>Teleostei</taxon>
        <taxon>Ostariophysi</taxon>
        <taxon>Siluriformes</taxon>
        <taxon>Bagridae</taxon>
        <taxon>Hemibagrus</taxon>
    </lineage>
</organism>
<dbReference type="PANTHER" id="PTHR47331:SF5">
    <property type="entry name" value="RIBONUCLEASE H"/>
    <property type="match status" value="1"/>
</dbReference>
<dbReference type="Proteomes" id="UP001274896">
    <property type="component" value="Unassembled WGS sequence"/>
</dbReference>
<name>A0AAE0UJH7_9TELE</name>
<accession>A0AAE0UJH7</accession>
<sequence length="390" mass="43646">ATELFKYQILLDHLRLDKAHLVADSYFNSSTPYSDTMAALNERFGQPRKLAFVKIARVMDSPDLRRGDTEAFDKFDLQIRALVGSSVHKRCSNCGGKHLQILHEFNIKGAKGDTCLVSSTAETLYLDRPTDCRGVLLKVIRVLISYGGKTLNTYAVMDDGSEQTILLPDATRELGIQGQAESIALWTIRQEVQTVSGLSVSFHIFPADQPQKIFRIAAAFTAKCLGLANHSYPLSILKEYKHLKDLPLQAFVKVSPLLLTGADNTNLITPIAHVRLGPPGGPATINTKLGWTLQGPVRLLETQFQPHQCLFLSHTPTELELKRDVEKLWLLDVLPFRCEKQVTRSREDRQAINLLETKMTKVEVNGIYYAMRHPCGAKGIPPFSRLQRSQ</sequence>
<evidence type="ECO:0000313" key="2">
    <source>
        <dbReference type="Proteomes" id="UP001274896"/>
    </source>
</evidence>
<gene>
    <name evidence="1" type="ORF">QTP70_028155</name>
</gene>
<proteinExistence type="predicted"/>
<dbReference type="AlphaFoldDB" id="A0AAE0UJH7"/>
<keyword evidence="2" id="KW-1185">Reference proteome</keyword>
<feature type="non-terminal residue" evidence="1">
    <location>
        <position position="390"/>
    </location>
</feature>
<protein>
    <submittedName>
        <fullName evidence="1">Uncharacterized protein</fullName>
    </submittedName>
</protein>